<organismHost>
    <name type="scientific">Lepidoptera</name>
    <name type="common">moths &amp; butterflies</name>
    <dbReference type="NCBI Taxonomy" id="7088"/>
</organismHost>
<reference evidence="2" key="1">
    <citation type="journal article" date="2016" name="J. Invertebr. Pathol.">
        <title>An alphabaculovirus isolated from dead Lymantria dispar larvae shows high genetic similarity to baculovirus previously isolated from Lymantria monacha - An example of adaptation to a new host.</title>
        <authorList>
            <person name="Rabalski L."/>
            <person name="Krejmer-Rabalska M."/>
            <person name="Skrzecz I."/>
            <person name="Wasag B."/>
            <person name="Szewczyk B."/>
        </authorList>
    </citation>
    <scope>NUCLEOTIDE SEQUENCE</scope>
    <source>
        <strain evidence="2">BNP</strain>
    </source>
</reference>
<protein>
    <submittedName>
        <fullName evidence="2">Ac78-like protein</fullName>
    </submittedName>
</protein>
<proteinExistence type="predicted"/>
<sequence>MNAINKPNLEIPYQQLNEQHSKVLYIPLKLALKDDNDENDSAAGVAGAAAAAATALDKINNTGVALRSNLLEAPRYTDEAFVLGKRSAAAAASAVDVANIILVALLSLFCIVVLLYAIYYFVILRERHKIIVRQPNFI</sequence>
<feature type="transmembrane region" description="Helical" evidence="1">
    <location>
        <begin position="100"/>
        <end position="123"/>
    </location>
</feature>
<organism evidence="2">
    <name type="scientific">Lymantria dispar multicapsid nuclear polyhedrosis virus</name>
    <name type="common">LdMNPV</name>
    <dbReference type="NCBI Taxonomy" id="10449"/>
    <lineage>
        <taxon>Viruses</taxon>
        <taxon>Viruses incertae sedis</taxon>
        <taxon>Naldaviricetes</taxon>
        <taxon>Lefavirales</taxon>
        <taxon>Baculoviridae</taxon>
        <taxon>Alphabaculovirus</taxon>
        <taxon>Alphabaculovirus lydisparis</taxon>
    </lineage>
</organism>
<name>A0A1B1MQV1_NPVLD</name>
<dbReference type="InterPro" id="IPR009261">
    <property type="entry name" value="AcMNPV_AC78"/>
</dbReference>
<dbReference type="Pfam" id="PF06024">
    <property type="entry name" value="Orf78"/>
    <property type="match status" value="1"/>
</dbReference>
<keyword evidence="1" id="KW-1133">Transmembrane helix</keyword>
<accession>A0A1B1MQV1</accession>
<keyword evidence="1" id="KW-0472">Membrane</keyword>
<keyword evidence="1" id="KW-0812">Transmembrane</keyword>
<evidence type="ECO:0000256" key="1">
    <source>
        <dbReference type="SAM" id="Phobius"/>
    </source>
</evidence>
<dbReference type="EMBL" id="KU377538">
    <property type="protein sequence ID" value="ANS70973.1"/>
    <property type="molecule type" value="Genomic_DNA"/>
</dbReference>
<evidence type="ECO:0000313" key="2">
    <source>
        <dbReference type="EMBL" id="ANS70973.1"/>
    </source>
</evidence>